<proteinExistence type="inferred from homology"/>
<dbReference type="SMART" id="SM01390">
    <property type="entry name" value="Ribosomal_S4"/>
    <property type="match status" value="1"/>
</dbReference>
<dbReference type="GO" id="GO:0006412">
    <property type="term" value="P:translation"/>
    <property type="evidence" value="ECO:0007669"/>
    <property type="project" value="UniProtKB-UniRule"/>
</dbReference>
<dbReference type="CDD" id="cd00165">
    <property type="entry name" value="S4"/>
    <property type="match status" value="1"/>
</dbReference>
<reference evidence="11 12" key="1">
    <citation type="submission" date="2017-09" db="EMBL/GenBank/DDBJ databases">
        <title>Depth-based differentiation of microbial function through sediment-hosted aquifers and enrichment of novel symbionts in the deep terrestrial subsurface.</title>
        <authorList>
            <person name="Probst A.J."/>
            <person name="Ladd B."/>
            <person name="Jarett J.K."/>
            <person name="Geller-Mcgrath D.E."/>
            <person name="Sieber C.M."/>
            <person name="Emerson J.B."/>
            <person name="Anantharaman K."/>
            <person name="Thomas B.C."/>
            <person name="Malmstrom R."/>
            <person name="Stieglmeier M."/>
            <person name="Klingl A."/>
            <person name="Woyke T."/>
            <person name="Ryan C.M."/>
            <person name="Banfield J.F."/>
        </authorList>
    </citation>
    <scope>NUCLEOTIDE SEQUENCE [LARGE SCALE GENOMIC DNA]</scope>
    <source>
        <strain evidence="11">CG11_big_fil_rev_8_21_14_0_20_40_12</strain>
    </source>
</reference>
<evidence type="ECO:0000256" key="5">
    <source>
        <dbReference type="ARBA" id="ARBA00023274"/>
    </source>
</evidence>
<comment type="similarity">
    <text evidence="1 7 8">Belongs to the universal ribosomal protein uS4 family.</text>
</comment>
<comment type="function">
    <text evidence="7">One of the primary rRNA binding proteins, it binds directly to 16S rRNA where it nucleates assembly of the body of the 30S subunit.</text>
</comment>
<dbReference type="PANTHER" id="PTHR11831:SF4">
    <property type="entry name" value="SMALL RIBOSOMAL SUBUNIT PROTEIN US4M"/>
    <property type="match status" value="1"/>
</dbReference>
<evidence type="ECO:0000256" key="3">
    <source>
        <dbReference type="ARBA" id="ARBA00022884"/>
    </source>
</evidence>
<comment type="subunit">
    <text evidence="7">Part of the 30S ribosomal subunit. Contacts protein S5. The interaction surface between S4 and S5 is involved in control of translational fidelity.</text>
</comment>
<dbReference type="Proteomes" id="UP000231371">
    <property type="component" value="Unassembled WGS sequence"/>
</dbReference>
<keyword evidence="2 7" id="KW-0699">rRNA-binding</keyword>
<comment type="function">
    <text evidence="7">With S5 and S12 plays an important role in translational accuracy.</text>
</comment>
<feature type="domain" description="Small ribosomal subunit protein uS4 N-terminal" evidence="10">
    <location>
        <begin position="3"/>
        <end position="98"/>
    </location>
</feature>
<dbReference type="Gene3D" id="3.10.290.10">
    <property type="entry name" value="RNA-binding S4 domain"/>
    <property type="match status" value="1"/>
</dbReference>
<dbReference type="SUPFAM" id="SSF55174">
    <property type="entry name" value="Alpha-L RNA-binding motif"/>
    <property type="match status" value="1"/>
</dbReference>
<evidence type="ECO:0000256" key="1">
    <source>
        <dbReference type="ARBA" id="ARBA00007465"/>
    </source>
</evidence>
<dbReference type="EMBL" id="PCVI01000063">
    <property type="protein sequence ID" value="PIQ69783.1"/>
    <property type="molecule type" value="Genomic_DNA"/>
</dbReference>
<dbReference type="PROSITE" id="PS50889">
    <property type="entry name" value="S4"/>
    <property type="match status" value="1"/>
</dbReference>
<evidence type="ECO:0000259" key="10">
    <source>
        <dbReference type="SMART" id="SM01390"/>
    </source>
</evidence>
<dbReference type="Pfam" id="PF00163">
    <property type="entry name" value="Ribosomal_S4"/>
    <property type="match status" value="1"/>
</dbReference>
<keyword evidence="3 7" id="KW-0694">RNA-binding</keyword>
<name>A0A2H0KGR6_9BACT</name>
<dbReference type="Pfam" id="PF01479">
    <property type="entry name" value="S4"/>
    <property type="match status" value="1"/>
</dbReference>
<evidence type="ECO:0000256" key="4">
    <source>
        <dbReference type="ARBA" id="ARBA00022980"/>
    </source>
</evidence>
<dbReference type="SMART" id="SM00363">
    <property type="entry name" value="S4"/>
    <property type="match status" value="1"/>
</dbReference>
<dbReference type="GO" id="GO:0015935">
    <property type="term" value="C:small ribosomal subunit"/>
    <property type="evidence" value="ECO:0007669"/>
    <property type="project" value="InterPro"/>
</dbReference>
<accession>A0A2H0KGR6</accession>
<dbReference type="HAMAP" id="MF_01306_B">
    <property type="entry name" value="Ribosomal_uS4_B"/>
    <property type="match status" value="1"/>
</dbReference>
<evidence type="ECO:0000256" key="6">
    <source>
        <dbReference type="ARBA" id="ARBA00035254"/>
    </source>
</evidence>
<dbReference type="InterPro" id="IPR022801">
    <property type="entry name" value="Ribosomal_uS4"/>
</dbReference>
<dbReference type="GO" id="GO:0042274">
    <property type="term" value="P:ribosomal small subunit biogenesis"/>
    <property type="evidence" value="ECO:0007669"/>
    <property type="project" value="TreeGrafter"/>
</dbReference>
<dbReference type="NCBIfam" id="TIGR01017">
    <property type="entry name" value="rpsD_bact"/>
    <property type="match status" value="1"/>
</dbReference>
<keyword evidence="5 7" id="KW-0687">Ribonucleoprotein</keyword>
<evidence type="ECO:0000256" key="8">
    <source>
        <dbReference type="RuleBase" id="RU003699"/>
    </source>
</evidence>
<dbReference type="InterPro" id="IPR001912">
    <property type="entry name" value="Ribosomal_uS4_N"/>
</dbReference>
<gene>
    <name evidence="7" type="primary">rpsD</name>
    <name evidence="11" type="ORF">COV89_04055</name>
</gene>
<dbReference type="AlphaFoldDB" id="A0A2H0KGR6"/>
<dbReference type="PANTHER" id="PTHR11831">
    <property type="entry name" value="30S 40S RIBOSOMAL PROTEIN"/>
    <property type="match status" value="1"/>
</dbReference>
<keyword evidence="4 7" id="KW-0689">Ribosomal protein</keyword>
<evidence type="ECO:0000256" key="7">
    <source>
        <dbReference type="HAMAP-Rule" id="MF_01306"/>
    </source>
</evidence>
<evidence type="ECO:0000313" key="11">
    <source>
        <dbReference type="EMBL" id="PIQ69783.1"/>
    </source>
</evidence>
<feature type="domain" description="RNA-binding S4" evidence="9">
    <location>
        <begin position="99"/>
        <end position="163"/>
    </location>
</feature>
<evidence type="ECO:0000259" key="9">
    <source>
        <dbReference type="SMART" id="SM00363"/>
    </source>
</evidence>
<dbReference type="PROSITE" id="PS00632">
    <property type="entry name" value="RIBOSOMAL_S4"/>
    <property type="match status" value="1"/>
</dbReference>
<evidence type="ECO:0000313" key="12">
    <source>
        <dbReference type="Proteomes" id="UP000231371"/>
    </source>
</evidence>
<dbReference type="NCBIfam" id="NF003717">
    <property type="entry name" value="PRK05327.1"/>
    <property type="match status" value="1"/>
</dbReference>
<dbReference type="InterPro" id="IPR002942">
    <property type="entry name" value="S4_RNA-bd"/>
</dbReference>
<comment type="caution">
    <text evidence="11">The sequence shown here is derived from an EMBL/GenBank/DDBJ whole genome shotgun (WGS) entry which is preliminary data.</text>
</comment>
<evidence type="ECO:0000256" key="2">
    <source>
        <dbReference type="ARBA" id="ARBA00022730"/>
    </source>
</evidence>
<dbReference type="Gene3D" id="1.10.1050.10">
    <property type="entry name" value="Ribosomal Protein S4 Delta 41, Chain A, domain 1"/>
    <property type="match status" value="1"/>
</dbReference>
<dbReference type="FunFam" id="3.10.290.10:FF:000001">
    <property type="entry name" value="30S ribosomal protein S4"/>
    <property type="match status" value="1"/>
</dbReference>
<sequence>MTAIRERKCRLCRQSGKKLFLKGERCLSKCPIDRRGAVPPGQHGNKRKRKPSEYGIHLSETMKVKRIFGINERQLRNCFRQARKVREATGESLLQILESRLDNLVYRLGFASSRRLARQLVDHGHVLVDGKKVNIPSFLVKENQLVSLGGKALNLTEVKKKLEEKDYKLPVWLERKVSVGKLSRLPKKEEMETEIDEQLLVEYYSRK</sequence>
<protein>
    <recommendedName>
        <fullName evidence="6 7">Small ribosomal subunit protein uS4</fullName>
    </recommendedName>
</protein>
<dbReference type="GO" id="GO:0003735">
    <property type="term" value="F:structural constituent of ribosome"/>
    <property type="evidence" value="ECO:0007669"/>
    <property type="project" value="InterPro"/>
</dbReference>
<dbReference type="GO" id="GO:0019843">
    <property type="term" value="F:rRNA binding"/>
    <property type="evidence" value="ECO:0007669"/>
    <property type="project" value="UniProtKB-UniRule"/>
</dbReference>
<dbReference type="InterPro" id="IPR005709">
    <property type="entry name" value="Ribosomal_uS4_bac-type"/>
</dbReference>
<dbReference type="InterPro" id="IPR036986">
    <property type="entry name" value="S4_RNA-bd_sf"/>
</dbReference>
<organism evidence="11 12">
    <name type="scientific">Candidatus Shapirobacteria bacterium CG11_big_fil_rev_8_21_14_0_20_40_12</name>
    <dbReference type="NCBI Taxonomy" id="1974889"/>
    <lineage>
        <taxon>Bacteria</taxon>
        <taxon>Candidatus Shapironibacteriota</taxon>
    </lineage>
</organism>
<dbReference type="InterPro" id="IPR018079">
    <property type="entry name" value="Ribosomal_uS4_CS"/>
</dbReference>